<evidence type="ECO:0000313" key="2">
    <source>
        <dbReference type="Proteomes" id="UP000886501"/>
    </source>
</evidence>
<accession>A0ACB6ZDZ5</accession>
<proteinExistence type="predicted"/>
<keyword evidence="2" id="KW-1185">Reference proteome</keyword>
<comment type="caution">
    <text evidence="1">The sequence shown here is derived from an EMBL/GenBank/DDBJ whole genome shotgun (WGS) entry which is preliminary data.</text>
</comment>
<dbReference type="EMBL" id="MU118026">
    <property type="protein sequence ID" value="KAF9647789.1"/>
    <property type="molecule type" value="Genomic_DNA"/>
</dbReference>
<organism evidence="1 2">
    <name type="scientific">Thelephora ganbajun</name>
    <name type="common">Ganba fungus</name>
    <dbReference type="NCBI Taxonomy" id="370292"/>
    <lineage>
        <taxon>Eukaryota</taxon>
        <taxon>Fungi</taxon>
        <taxon>Dikarya</taxon>
        <taxon>Basidiomycota</taxon>
        <taxon>Agaricomycotina</taxon>
        <taxon>Agaricomycetes</taxon>
        <taxon>Thelephorales</taxon>
        <taxon>Thelephoraceae</taxon>
        <taxon>Thelephora</taxon>
    </lineage>
</organism>
<gene>
    <name evidence="1" type="ORF">BDM02DRAFT_3245148</name>
</gene>
<sequence>MKFGGDEKTKPFTLVYGKVISREPSLVGRSTVVLHAKSLKWKDIDLVVKISWPSSDRIAENEFLERATKKAESDEDHKWALNHLPQALFAQDVVFDSDSTHEKVASLFDNPEFVNEEYKYERRTLRIIIQEHLYPLKALTNVKDIAQVILDVICIHRWLCDHAGILHRDLSLNNIMYRIIKGKVYGVLMDYDLASWTATLTRDYTKTSQQRTGTPPFMAHGLLDGTDAIHLYRHDVESIFYVMLILVTRYDIQVPEEGKDGGIQVREGDLYFQDWFETRNFKMLGDAKWGFLTKFRAFEVSPSFKDFYDWLLALRSSFVSGFQARGQHDLQVDLMVQRRRQGLGQAGDEVKPAAFDDETTRRPLRPHKKSTPGLN</sequence>
<reference evidence="1" key="2">
    <citation type="journal article" date="2020" name="Nat. Commun.">
        <title>Large-scale genome sequencing of mycorrhizal fungi provides insights into the early evolution of symbiotic traits.</title>
        <authorList>
            <person name="Miyauchi S."/>
            <person name="Kiss E."/>
            <person name="Kuo A."/>
            <person name="Drula E."/>
            <person name="Kohler A."/>
            <person name="Sanchez-Garcia M."/>
            <person name="Morin E."/>
            <person name="Andreopoulos B."/>
            <person name="Barry K.W."/>
            <person name="Bonito G."/>
            <person name="Buee M."/>
            <person name="Carver A."/>
            <person name="Chen C."/>
            <person name="Cichocki N."/>
            <person name="Clum A."/>
            <person name="Culley D."/>
            <person name="Crous P.W."/>
            <person name="Fauchery L."/>
            <person name="Girlanda M."/>
            <person name="Hayes R.D."/>
            <person name="Keri Z."/>
            <person name="LaButti K."/>
            <person name="Lipzen A."/>
            <person name="Lombard V."/>
            <person name="Magnuson J."/>
            <person name="Maillard F."/>
            <person name="Murat C."/>
            <person name="Nolan M."/>
            <person name="Ohm R.A."/>
            <person name="Pangilinan J."/>
            <person name="Pereira M.F."/>
            <person name="Perotto S."/>
            <person name="Peter M."/>
            <person name="Pfister S."/>
            <person name="Riley R."/>
            <person name="Sitrit Y."/>
            <person name="Stielow J.B."/>
            <person name="Szollosi G."/>
            <person name="Zifcakova L."/>
            <person name="Stursova M."/>
            <person name="Spatafora J.W."/>
            <person name="Tedersoo L."/>
            <person name="Vaario L.M."/>
            <person name="Yamada A."/>
            <person name="Yan M."/>
            <person name="Wang P."/>
            <person name="Xu J."/>
            <person name="Bruns T."/>
            <person name="Baldrian P."/>
            <person name="Vilgalys R."/>
            <person name="Dunand C."/>
            <person name="Henrissat B."/>
            <person name="Grigoriev I.V."/>
            <person name="Hibbett D."/>
            <person name="Nagy L.G."/>
            <person name="Martin F.M."/>
        </authorList>
    </citation>
    <scope>NUCLEOTIDE SEQUENCE</scope>
    <source>
        <strain evidence="1">P2</strain>
    </source>
</reference>
<dbReference type="Proteomes" id="UP000886501">
    <property type="component" value="Unassembled WGS sequence"/>
</dbReference>
<name>A0ACB6ZDZ5_THEGA</name>
<reference evidence="1" key="1">
    <citation type="submission" date="2019-10" db="EMBL/GenBank/DDBJ databases">
        <authorList>
            <consortium name="DOE Joint Genome Institute"/>
            <person name="Kuo A."/>
            <person name="Miyauchi S."/>
            <person name="Kiss E."/>
            <person name="Drula E."/>
            <person name="Kohler A."/>
            <person name="Sanchez-Garcia M."/>
            <person name="Andreopoulos B."/>
            <person name="Barry K.W."/>
            <person name="Bonito G."/>
            <person name="Buee M."/>
            <person name="Carver A."/>
            <person name="Chen C."/>
            <person name="Cichocki N."/>
            <person name="Clum A."/>
            <person name="Culley D."/>
            <person name="Crous P.W."/>
            <person name="Fauchery L."/>
            <person name="Girlanda M."/>
            <person name="Hayes R."/>
            <person name="Keri Z."/>
            <person name="Labutti K."/>
            <person name="Lipzen A."/>
            <person name="Lombard V."/>
            <person name="Magnuson J."/>
            <person name="Maillard F."/>
            <person name="Morin E."/>
            <person name="Murat C."/>
            <person name="Nolan M."/>
            <person name="Ohm R."/>
            <person name="Pangilinan J."/>
            <person name="Pereira M."/>
            <person name="Perotto S."/>
            <person name="Peter M."/>
            <person name="Riley R."/>
            <person name="Sitrit Y."/>
            <person name="Stielow B."/>
            <person name="Szollosi G."/>
            <person name="Zifcakova L."/>
            <person name="Stursova M."/>
            <person name="Spatafora J.W."/>
            <person name="Tedersoo L."/>
            <person name="Vaario L.-M."/>
            <person name="Yamada A."/>
            <person name="Yan M."/>
            <person name="Wang P."/>
            <person name="Xu J."/>
            <person name="Bruns T."/>
            <person name="Baldrian P."/>
            <person name="Vilgalys R."/>
            <person name="Henrissat B."/>
            <person name="Grigoriev I.V."/>
            <person name="Hibbett D."/>
            <person name="Nagy L.G."/>
            <person name="Martin F.M."/>
        </authorList>
    </citation>
    <scope>NUCLEOTIDE SEQUENCE</scope>
    <source>
        <strain evidence="1">P2</strain>
    </source>
</reference>
<evidence type="ECO:0000313" key="1">
    <source>
        <dbReference type="EMBL" id="KAF9647789.1"/>
    </source>
</evidence>
<protein>
    <submittedName>
        <fullName evidence="1">Uncharacterized protein</fullName>
    </submittedName>
</protein>